<accession>A0A368XWG0</accession>
<name>A0A368XWG0_MARNT</name>
<proteinExistence type="predicted"/>
<evidence type="ECO:0000256" key="1">
    <source>
        <dbReference type="SAM" id="SignalP"/>
    </source>
</evidence>
<organism evidence="2 3">
    <name type="scientific">Marinobacter nauticus</name>
    <name type="common">Marinobacter hydrocarbonoclasticus</name>
    <name type="synonym">Marinobacter aquaeolei</name>
    <dbReference type="NCBI Taxonomy" id="2743"/>
    <lineage>
        <taxon>Bacteria</taxon>
        <taxon>Pseudomonadati</taxon>
        <taxon>Pseudomonadota</taxon>
        <taxon>Gammaproteobacteria</taxon>
        <taxon>Pseudomonadales</taxon>
        <taxon>Marinobacteraceae</taxon>
        <taxon>Marinobacter</taxon>
    </lineage>
</organism>
<dbReference type="AlphaFoldDB" id="A0A368XWG0"/>
<dbReference type="EMBL" id="QPJI01000003">
    <property type="protein sequence ID" value="RCW72321.1"/>
    <property type="molecule type" value="Genomic_DNA"/>
</dbReference>
<evidence type="ECO:0000313" key="2">
    <source>
        <dbReference type="EMBL" id="RCW72321.1"/>
    </source>
</evidence>
<protein>
    <submittedName>
        <fullName evidence="2">Uncharacterized protein</fullName>
    </submittedName>
</protein>
<comment type="caution">
    <text evidence="2">The sequence shown here is derived from an EMBL/GenBank/DDBJ whole genome shotgun (WGS) entry which is preliminary data.</text>
</comment>
<reference evidence="2 3" key="1">
    <citation type="submission" date="2018-07" db="EMBL/GenBank/DDBJ databases">
        <title>Freshwater and sediment microbial communities from various areas in North America, analyzing microbe dynamics in response to fracking.</title>
        <authorList>
            <person name="Lamendella R."/>
        </authorList>
    </citation>
    <scope>NUCLEOTIDE SEQUENCE [LARGE SCALE GENOMIC DNA]</scope>
    <source>
        <strain evidence="2 3">105B</strain>
    </source>
</reference>
<gene>
    <name evidence="2" type="ORF">DET61_103283</name>
</gene>
<evidence type="ECO:0000313" key="3">
    <source>
        <dbReference type="Proteomes" id="UP000253647"/>
    </source>
</evidence>
<feature type="chain" id="PRO_5016801695" evidence="1">
    <location>
        <begin position="23"/>
        <end position="245"/>
    </location>
</feature>
<dbReference type="RefSeq" id="WP_114434064.1">
    <property type="nucleotide sequence ID" value="NZ_QPJI01000003.1"/>
</dbReference>
<feature type="signal peptide" evidence="1">
    <location>
        <begin position="1"/>
        <end position="22"/>
    </location>
</feature>
<sequence>MKPSTSAVLALLAAAAPPAAGAVFEFTGTAKQDGKVLYQEDHRVEGTCSEGVFDPVDHQVSYRNPESGDEFASKSLSYNNSAFRPQVEFRQPSFGEALTITYPQEQALSIAWQEPTGETREFTVPFDQQLVVDSGFDYFVRANWERIRQGESVEFRFLAPTRGEHYGFVLEPATSVKVDADLTVQIRPTSLLLRVLVDPIVLGYSSDGALTDYLGLTNIRQDAESNYIAHIRYQVSRLPDCELTR</sequence>
<dbReference type="Proteomes" id="UP000253647">
    <property type="component" value="Unassembled WGS sequence"/>
</dbReference>
<keyword evidence="1" id="KW-0732">Signal</keyword>